<dbReference type="InterPro" id="IPR053136">
    <property type="entry name" value="UTP_pyrophosphatase-like"/>
</dbReference>
<evidence type="ECO:0000259" key="1">
    <source>
        <dbReference type="Pfam" id="PF01863"/>
    </source>
</evidence>
<feature type="domain" description="YgjP-like metallopeptidase" evidence="1">
    <location>
        <begin position="28"/>
        <end position="253"/>
    </location>
</feature>
<name>A0A973AAD8_9GAMM</name>
<evidence type="ECO:0000313" key="3">
    <source>
        <dbReference type="Proteomes" id="UP000754644"/>
    </source>
</evidence>
<dbReference type="EMBL" id="JABMOJ010000574">
    <property type="protein sequence ID" value="NQV66748.1"/>
    <property type="molecule type" value="Genomic_DNA"/>
</dbReference>
<accession>A0A973AAD8</accession>
<dbReference type="InterPro" id="IPR002725">
    <property type="entry name" value="YgjP-like_metallopeptidase"/>
</dbReference>
<gene>
    <name evidence="2" type="ORF">HQ497_15420</name>
</gene>
<organism evidence="2 3">
    <name type="scientific">SAR86 cluster bacterium</name>
    <dbReference type="NCBI Taxonomy" id="2030880"/>
    <lineage>
        <taxon>Bacteria</taxon>
        <taxon>Pseudomonadati</taxon>
        <taxon>Pseudomonadota</taxon>
        <taxon>Gammaproteobacteria</taxon>
        <taxon>SAR86 cluster</taxon>
    </lineage>
</organism>
<dbReference type="AlphaFoldDB" id="A0A973AAD8"/>
<reference evidence="2" key="1">
    <citation type="submission" date="2020-05" db="EMBL/GenBank/DDBJ databases">
        <title>Sulfur intermediates as new biogeochemical hubs in an aquatic model microbial ecosystem.</title>
        <authorList>
            <person name="Vigneron A."/>
        </authorList>
    </citation>
    <scope>NUCLEOTIDE SEQUENCE</scope>
    <source>
        <strain evidence="2">Bin.250</strain>
    </source>
</reference>
<dbReference type="Gene3D" id="3.30.2010.10">
    <property type="entry name" value="Metalloproteases ('zincins'), catalytic domain"/>
    <property type="match status" value="1"/>
</dbReference>
<proteinExistence type="predicted"/>
<comment type="caution">
    <text evidence="2">The sequence shown here is derived from an EMBL/GenBank/DDBJ whole genome shotgun (WGS) entry which is preliminary data.</text>
</comment>
<dbReference type="CDD" id="cd07344">
    <property type="entry name" value="M48_yhfN_like"/>
    <property type="match status" value="1"/>
</dbReference>
<dbReference type="Pfam" id="PF01863">
    <property type="entry name" value="YgjP-like"/>
    <property type="match status" value="1"/>
</dbReference>
<dbReference type="PANTHER" id="PTHR30399">
    <property type="entry name" value="UNCHARACTERIZED PROTEIN YGJP"/>
    <property type="match status" value="1"/>
</dbReference>
<dbReference type="PANTHER" id="PTHR30399:SF1">
    <property type="entry name" value="UTP PYROPHOSPHATASE"/>
    <property type="match status" value="1"/>
</dbReference>
<evidence type="ECO:0000313" key="2">
    <source>
        <dbReference type="EMBL" id="NQV66748.1"/>
    </source>
</evidence>
<sequence length="263" mass="29848">MNPPPLYRRQYQHQQQIFEVLIKRSRRKTLAIHVLRTGLVEIRAPLQCAWLQIDDFLEARLDWIVAAIQQLANSPLPEAPAYCDGEYHDYLGQPHQLLLVRGKPSQVVVGAGQLLVQCAAPSDPQQVRQCLLKFWRQRALLVLDERLRDCRAHFDQVPAVAALIQRKVALSGESANAAGKLTIRRMRARWGSCSRGGDICLNAALVQKPTVAIDMVIIHELCHLHHFSHSKAFYGLMDAAMPGWRDHEGLLNQPSWRRQTVLV</sequence>
<dbReference type="Proteomes" id="UP000754644">
    <property type="component" value="Unassembled WGS sequence"/>
</dbReference>
<protein>
    <submittedName>
        <fullName evidence="2">M48 family metallopeptidase</fullName>
    </submittedName>
</protein>